<dbReference type="PROSITE" id="PS51257">
    <property type="entry name" value="PROKAR_LIPOPROTEIN"/>
    <property type="match status" value="1"/>
</dbReference>
<keyword evidence="2" id="KW-1185">Reference proteome</keyword>
<dbReference type="RefSeq" id="WP_264555875.1">
    <property type="nucleotide sequence ID" value="NZ_CP109979.1"/>
</dbReference>
<evidence type="ECO:0000313" key="2">
    <source>
        <dbReference type="Proteomes" id="UP001596417"/>
    </source>
</evidence>
<accession>A0ABD5YTR2</accession>
<dbReference type="PROSITE" id="PS51318">
    <property type="entry name" value="TAT"/>
    <property type="match status" value="1"/>
</dbReference>
<organism evidence="1 2">
    <name type="scientific">Halocatena marina</name>
    <dbReference type="NCBI Taxonomy" id="2934937"/>
    <lineage>
        <taxon>Archaea</taxon>
        <taxon>Methanobacteriati</taxon>
        <taxon>Methanobacteriota</taxon>
        <taxon>Stenosarchaea group</taxon>
        <taxon>Halobacteria</taxon>
        <taxon>Halobacteriales</taxon>
        <taxon>Natronomonadaceae</taxon>
        <taxon>Halocatena</taxon>
    </lineage>
</organism>
<reference evidence="1 2" key="1">
    <citation type="journal article" date="2019" name="Int. J. Syst. Evol. Microbiol.">
        <title>The Global Catalogue of Microorganisms (GCM) 10K type strain sequencing project: providing services to taxonomists for standard genome sequencing and annotation.</title>
        <authorList>
            <consortium name="The Broad Institute Genomics Platform"/>
            <consortium name="The Broad Institute Genome Sequencing Center for Infectious Disease"/>
            <person name="Wu L."/>
            <person name="Ma J."/>
        </authorList>
    </citation>
    <scope>NUCLEOTIDE SEQUENCE [LARGE SCALE GENOMIC DNA]</scope>
    <source>
        <strain evidence="1 2">RDMS1</strain>
    </source>
</reference>
<comment type="caution">
    <text evidence="1">The sequence shown here is derived from an EMBL/GenBank/DDBJ whole genome shotgun (WGS) entry which is preliminary data.</text>
</comment>
<dbReference type="InterPro" id="IPR006311">
    <property type="entry name" value="TAT_signal"/>
</dbReference>
<dbReference type="Proteomes" id="UP001596417">
    <property type="component" value="Unassembled WGS sequence"/>
</dbReference>
<protein>
    <submittedName>
        <fullName evidence="1">Uncharacterized protein</fullName>
    </submittedName>
</protein>
<gene>
    <name evidence="1" type="ORF">ACFQL7_14385</name>
</gene>
<dbReference type="AlphaFoldDB" id="A0ABD5YTR2"/>
<name>A0ABD5YTR2_9EURY</name>
<dbReference type="EMBL" id="JBHTAX010000001">
    <property type="protein sequence ID" value="MFC7190900.1"/>
    <property type="molecule type" value="Genomic_DNA"/>
</dbReference>
<sequence length="191" mass="20483">MIGLTRREVLRGGALASTAVLAGCNDSMNTASITDSSDAMSERRALDYIRPCSAQITEQFNPDDDAHIDIGPLTFANVLDYLPTIDVASGGKSVKARLIIDPGTGVTLTVPEAEREHVALDYNQMNWYTNGTPLDTAQQTVRFEACESDTPRQYNGGIVVTSSRCVTLEVGIDGETSPRKAVLPVGTKCES</sequence>
<evidence type="ECO:0000313" key="1">
    <source>
        <dbReference type="EMBL" id="MFC7190900.1"/>
    </source>
</evidence>
<dbReference type="GeneID" id="76200566"/>
<proteinExistence type="predicted"/>